<sequence>MANPSENGAEDVMLFDPALLTSLDYSQCRGSYKDGVSPQNPGEGLSLRPLALGDFHNGYLQLLKQLTKVGDISQEQFEDRFKKMKACPDTYYIVVLEDTKVGQIVGSATLVKEQKFIHGASARARVEDVVVSDLFRGKQLGKVLLDVLVLLSKKVGCYKVSLECTDEMVKFYTMFGFNRDEGQNYMQQRFFD</sequence>
<dbReference type="Pfam" id="PF00583">
    <property type="entry name" value="Acetyltransf_1"/>
    <property type="match status" value="1"/>
</dbReference>
<evidence type="ECO:0000313" key="9">
    <source>
        <dbReference type="Proteomes" id="UP001519460"/>
    </source>
</evidence>
<evidence type="ECO:0000256" key="3">
    <source>
        <dbReference type="ARBA" id="ARBA00022679"/>
    </source>
</evidence>
<evidence type="ECO:0000256" key="1">
    <source>
        <dbReference type="ARBA" id="ARBA00004832"/>
    </source>
</evidence>
<dbReference type="PANTHER" id="PTHR13355:SF11">
    <property type="entry name" value="GLUCOSAMINE 6-PHOSPHATE N-ACETYLTRANSFERASE"/>
    <property type="match status" value="1"/>
</dbReference>
<evidence type="ECO:0000259" key="7">
    <source>
        <dbReference type="PROSITE" id="PS51186"/>
    </source>
</evidence>
<organism evidence="8 9">
    <name type="scientific">Batillaria attramentaria</name>
    <dbReference type="NCBI Taxonomy" id="370345"/>
    <lineage>
        <taxon>Eukaryota</taxon>
        <taxon>Metazoa</taxon>
        <taxon>Spiralia</taxon>
        <taxon>Lophotrochozoa</taxon>
        <taxon>Mollusca</taxon>
        <taxon>Gastropoda</taxon>
        <taxon>Caenogastropoda</taxon>
        <taxon>Sorbeoconcha</taxon>
        <taxon>Cerithioidea</taxon>
        <taxon>Batillariidae</taxon>
        <taxon>Batillaria</taxon>
    </lineage>
</organism>
<evidence type="ECO:0000256" key="5">
    <source>
        <dbReference type="ARBA" id="ARBA00048964"/>
    </source>
</evidence>
<dbReference type="InterPro" id="IPR039143">
    <property type="entry name" value="GNPNAT1-like"/>
</dbReference>
<dbReference type="PANTHER" id="PTHR13355">
    <property type="entry name" value="GLUCOSAMINE 6-PHOSPHATE N-ACETYLTRANSFERASE"/>
    <property type="match status" value="1"/>
</dbReference>
<dbReference type="InterPro" id="IPR000182">
    <property type="entry name" value="GNAT_dom"/>
</dbReference>
<accession>A0ABD0KIW8</accession>
<dbReference type="GO" id="GO:0006048">
    <property type="term" value="P:UDP-N-acetylglucosamine biosynthetic process"/>
    <property type="evidence" value="ECO:0007669"/>
    <property type="project" value="UniProtKB-UniRule"/>
</dbReference>
<dbReference type="PROSITE" id="PS51186">
    <property type="entry name" value="GNAT"/>
    <property type="match status" value="1"/>
</dbReference>
<gene>
    <name evidence="8" type="ORF">BaRGS_00021639</name>
</gene>
<keyword evidence="3 6" id="KW-0808">Transferase</keyword>
<evidence type="ECO:0000256" key="6">
    <source>
        <dbReference type="RuleBase" id="RU365086"/>
    </source>
</evidence>
<dbReference type="Proteomes" id="UP001519460">
    <property type="component" value="Unassembled WGS sequence"/>
</dbReference>
<comment type="caution">
    <text evidence="8">The sequence shown here is derived from an EMBL/GenBank/DDBJ whole genome shotgun (WGS) entry which is preliminary data.</text>
</comment>
<evidence type="ECO:0000256" key="2">
    <source>
        <dbReference type="ARBA" id="ARBA00006048"/>
    </source>
</evidence>
<evidence type="ECO:0000256" key="4">
    <source>
        <dbReference type="ARBA" id="ARBA00023315"/>
    </source>
</evidence>
<name>A0ABD0KIW8_9CAEN</name>
<protein>
    <recommendedName>
        <fullName evidence="6">Glucosamine 6-phosphate N-acetyltransferase</fullName>
        <ecNumber evidence="6">2.3.1.4</ecNumber>
    </recommendedName>
</protein>
<reference evidence="8 9" key="1">
    <citation type="journal article" date="2023" name="Sci. Data">
        <title>Genome assembly of the Korean intertidal mud-creeper Batillaria attramentaria.</title>
        <authorList>
            <person name="Patra A.K."/>
            <person name="Ho P.T."/>
            <person name="Jun S."/>
            <person name="Lee S.J."/>
            <person name="Kim Y."/>
            <person name="Won Y.J."/>
        </authorList>
    </citation>
    <scope>NUCLEOTIDE SEQUENCE [LARGE SCALE GENOMIC DNA]</scope>
    <source>
        <strain evidence="8">Wonlab-2016</strain>
    </source>
</reference>
<dbReference type="AlphaFoldDB" id="A0ABD0KIW8"/>
<dbReference type="EMBL" id="JACVVK020000169">
    <property type="protein sequence ID" value="KAK7487144.1"/>
    <property type="molecule type" value="Genomic_DNA"/>
</dbReference>
<keyword evidence="9" id="KW-1185">Reference proteome</keyword>
<proteinExistence type="inferred from homology"/>
<dbReference type="GO" id="GO:0004343">
    <property type="term" value="F:glucosamine 6-phosphate N-acetyltransferase activity"/>
    <property type="evidence" value="ECO:0007669"/>
    <property type="project" value="UniProtKB-UniRule"/>
</dbReference>
<dbReference type="InterPro" id="IPR016181">
    <property type="entry name" value="Acyl_CoA_acyltransferase"/>
</dbReference>
<comment type="catalytic activity">
    <reaction evidence="5 6">
        <text>D-glucosamine 6-phosphate + acetyl-CoA = N-acetyl-D-glucosamine 6-phosphate + CoA + H(+)</text>
        <dbReference type="Rhea" id="RHEA:10292"/>
        <dbReference type="ChEBI" id="CHEBI:15378"/>
        <dbReference type="ChEBI" id="CHEBI:57287"/>
        <dbReference type="ChEBI" id="CHEBI:57288"/>
        <dbReference type="ChEBI" id="CHEBI:57513"/>
        <dbReference type="ChEBI" id="CHEBI:58725"/>
        <dbReference type="EC" id="2.3.1.4"/>
    </reaction>
</comment>
<dbReference type="FunFam" id="3.40.630.30:FF:000043">
    <property type="entry name" value="Glucosamine 6-phosphate N-acetyltransferase"/>
    <property type="match status" value="1"/>
</dbReference>
<keyword evidence="4 6" id="KW-0012">Acyltransferase</keyword>
<comment type="pathway">
    <text evidence="1 6">Nucleotide-sugar biosynthesis; UDP-N-acetyl-alpha-D-glucosamine biosynthesis; N-acetyl-alpha-D-glucosamine 1-phosphate from alpha-D-glucosamine 6-phosphate (route I): step 1/2.</text>
</comment>
<dbReference type="SUPFAM" id="SSF55729">
    <property type="entry name" value="Acyl-CoA N-acyltransferases (Nat)"/>
    <property type="match status" value="1"/>
</dbReference>
<feature type="domain" description="N-acetyltransferase" evidence="7">
    <location>
        <begin position="45"/>
        <end position="192"/>
    </location>
</feature>
<dbReference type="EC" id="2.3.1.4" evidence="6"/>
<comment type="similarity">
    <text evidence="2 6">Belongs to the acetyltransferase family. GNA1 subfamily.</text>
</comment>
<dbReference type="Gene3D" id="3.40.630.30">
    <property type="match status" value="1"/>
</dbReference>
<evidence type="ECO:0000313" key="8">
    <source>
        <dbReference type="EMBL" id="KAK7487144.1"/>
    </source>
</evidence>